<dbReference type="EMBL" id="JAZEWV010000032">
    <property type="protein sequence ID" value="MEE4545669.1"/>
    <property type="molecule type" value="Genomic_DNA"/>
</dbReference>
<proteinExistence type="predicted"/>
<dbReference type="Proteomes" id="UP001344658">
    <property type="component" value="Unassembled WGS sequence"/>
</dbReference>
<gene>
    <name evidence="1" type="ORF">V2S66_27340</name>
</gene>
<name>A0ABU7PIM5_9ACTN</name>
<keyword evidence="2" id="KW-1185">Reference proteome</keyword>
<protein>
    <submittedName>
        <fullName evidence="1">Uncharacterized protein</fullName>
    </submittedName>
</protein>
<accession>A0ABU7PIM5</accession>
<comment type="caution">
    <text evidence="1">The sequence shown here is derived from an EMBL/GenBank/DDBJ whole genome shotgun (WGS) entry which is preliminary data.</text>
</comment>
<reference evidence="1 2" key="1">
    <citation type="submission" date="2023-12" db="EMBL/GenBank/DDBJ databases">
        <title>Streptomyces sp. V4-01.</title>
        <authorList>
            <person name="Somphong A."/>
            <person name="Phongsopitanun W."/>
        </authorList>
    </citation>
    <scope>NUCLEOTIDE SEQUENCE [LARGE SCALE GENOMIC DNA]</scope>
    <source>
        <strain evidence="1 2">V4-01</strain>
    </source>
</reference>
<sequence>MNAHSTRVLLALRRFVAAPIPPSRLRVRGVLPAPESHVRVMLHGQGNITVDLPIWRPDRSDRYAPMWYVSALRELADAVQSGRMENPGTEPVKGDALIAQGVIGAEIATTEDEAVDFIVGDLAGDPLWHDAAGSIEPDVYTLAGFQQIDEKVVRVYVHHAGRVIGLDLAAQNRKATGPRSPGWWASTKIVAILRDEATLAAHRSTGTDDPFCDALFDLTRWA</sequence>
<dbReference type="RefSeq" id="WP_330799372.1">
    <property type="nucleotide sequence ID" value="NZ_JAZEWV010000032.1"/>
</dbReference>
<evidence type="ECO:0000313" key="2">
    <source>
        <dbReference type="Proteomes" id="UP001344658"/>
    </source>
</evidence>
<organism evidence="1 2">
    <name type="scientific">Actinacidiphila polyblastidii</name>
    <dbReference type="NCBI Taxonomy" id="3110430"/>
    <lineage>
        <taxon>Bacteria</taxon>
        <taxon>Bacillati</taxon>
        <taxon>Actinomycetota</taxon>
        <taxon>Actinomycetes</taxon>
        <taxon>Kitasatosporales</taxon>
        <taxon>Streptomycetaceae</taxon>
        <taxon>Actinacidiphila</taxon>
    </lineage>
</organism>
<evidence type="ECO:0000313" key="1">
    <source>
        <dbReference type="EMBL" id="MEE4545669.1"/>
    </source>
</evidence>